<evidence type="ECO:0000313" key="1">
    <source>
        <dbReference type="EMBL" id="MDO7874448.1"/>
    </source>
</evidence>
<comment type="caution">
    <text evidence="1">The sequence shown here is derived from an EMBL/GenBank/DDBJ whole genome shotgun (WGS) entry which is preliminary data.</text>
</comment>
<keyword evidence="2" id="KW-1185">Reference proteome</keyword>
<gene>
    <name evidence="1" type="ORF">Q5H93_06870</name>
</gene>
<dbReference type="Proteomes" id="UP001176429">
    <property type="component" value="Unassembled WGS sequence"/>
</dbReference>
<reference evidence="1" key="1">
    <citation type="submission" date="2023-07" db="EMBL/GenBank/DDBJ databases">
        <authorList>
            <person name="Kim M.K."/>
        </authorList>
    </citation>
    <scope>NUCLEOTIDE SEQUENCE</scope>
    <source>
        <strain evidence="1">ASUV-10-1</strain>
    </source>
</reference>
<organism evidence="1 2">
    <name type="scientific">Hymenobacter aranciens</name>
    <dbReference type="NCBI Taxonomy" id="3063996"/>
    <lineage>
        <taxon>Bacteria</taxon>
        <taxon>Pseudomonadati</taxon>
        <taxon>Bacteroidota</taxon>
        <taxon>Cytophagia</taxon>
        <taxon>Cytophagales</taxon>
        <taxon>Hymenobacteraceae</taxon>
        <taxon>Hymenobacter</taxon>
    </lineage>
</organism>
<evidence type="ECO:0008006" key="3">
    <source>
        <dbReference type="Google" id="ProtNLM"/>
    </source>
</evidence>
<evidence type="ECO:0000313" key="2">
    <source>
        <dbReference type="Proteomes" id="UP001176429"/>
    </source>
</evidence>
<name>A0ABT9B9W0_9BACT</name>
<sequence length="221" mass="23688">MSLPPPAVYNSLFLKADYRTVITTDGSHTYRSSVAQQARLDDIFLLPGASLRPDTAGPGGQLLLLPIVGGALLSTAHEHERPLLPGCLYALPEADADRLTLTNPFEETVNVLLIRAPVPAAATPAPCEFELPLTAKNTLVQPVGQALPVQVGLYDSRVKGHLAAPAPGEGFGLCYVLNGAFEIEDRLAEHRDALVLWDTPRIGFEALSETAILLYLQFAKA</sequence>
<dbReference type="RefSeq" id="WP_305005764.1">
    <property type="nucleotide sequence ID" value="NZ_JAUQSY010000004.1"/>
</dbReference>
<dbReference type="EMBL" id="JAUQSY010000004">
    <property type="protein sequence ID" value="MDO7874448.1"/>
    <property type="molecule type" value="Genomic_DNA"/>
</dbReference>
<proteinExistence type="predicted"/>
<accession>A0ABT9B9W0</accession>
<protein>
    <recommendedName>
        <fullName evidence="3">Quercetin 2,3-dioxygenase C-terminal cupin domain-containing protein</fullName>
    </recommendedName>
</protein>